<accession>A0A0G0WMZ0</accession>
<dbReference type="Proteomes" id="UP000033858">
    <property type="component" value="Unassembled WGS sequence"/>
</dbReference>
<dbReference type="EMBL" id="LCAE01000033">
    <property type="protein sequence ID" value="KKR85815.1"/>
    <property type="molecule type" value="Genomic_DNA"/>
</dbReference>
<organism evidence="1 2">
    <name type="scientific">Candidatus Woesebacteria bacterium GW2011_GWB1_41_10</name>
    <dbReference type="NCBI Taxonomy" id="1618577"/>
    <lineage>
        <taxon>Bacteria</taxon>
        <taxon>Candidatus Woeseibacteriota</taxon>
    </lineage>
</organism>
<evidence type="ECO:0000313" key="1">
    <source>
        <dbReference type="EMBL" id="KKR85815.1"/>
    </source>
</evidence>
<evidence type="ECO:0000313" key="2">
    <source>
        <dbReference type="Proteomes" id="UP000033858"/>
    </source>
</evidence>
<gene>
    <name evidence="1" type="ORF">UU32_C0033G0001</name>
</gene>
<name>A0A0G0WMZ0_9BACT</name>
<sequence>MFKNYLATKTDLETIEEGLKAAWRPELNFVFRKKELIGSIIVVSYDSKYIYLWIPVRNKPGNYFLRKISHSLSIPPEYHYAWYAGLWEKIEELLPASIKKASRFAVPRIGGGLLTSFIGLQKSFRTRNNPYTTRESYLATIIHEFGHIYWSQHRLWWCSDKKENLQCLKTAIQLYRKQRKTPKIHLWIPCIEGISELFASCTEYCASELFWPRHKRNLDLFAQNWLEKLTSDEKKKDLDKEDSVLEPSRDPHTFAMVYGKILITYYPRTWFKILFTRPKIF</sequence>
<dbReference type="AlphaFoldDB" id="A0A0G0WMZ0"/>
<comment type="caution">
    <text evidence="1">The sequence shown here is derived from an EMBL/GenBank/DDBJ whole genome shotgun (WGS) entry which is preliminary data.</text>
</comment>
<reference evidence="1 2" key="1">
    <citation type="journal article" date="2015" name="Nature">
        <title>rRNA introns, odd ribosomes, and small enigmatic genomes across a large radiation of phyla.</title>
        <authorList>
            <person name="Brown C.T."/>
            <person name="Hug L.A."/>
            <person name="Thomas B.C."/>
            <person name="Sharon I."/>
            <person name="Castelle C.J."/>
            <person name="Singh A."/>
            <person name="Wilkins M.J."/>
            <person name="Williams K.H."/>
            <person name="Banfield J.F."/>
        </authorList>
    </citation>
    <scope>NUCLEOTIDE SEQUENCE [LARGE SCALE GENOMIC DNA]</scope>
</reference>
<protein>
    <submittedName>
        <fullName evidence="1">Uncharacterized protein</fullName>
    </submittedName>
</protein>
<proteinExistence type="predicted"/>